<reference evidence="3" key="1">
    <citation type="submission" date="2021-06" db="EMBL/GenBank/DDBJ databases">
        <authorList>
            <person name="Kallberg Y."/>
            <person name="Tangrot J."/>
            <person name="Rosling A."/>
        </authorList>
    </citation>
    <scope>NUCLEOTIDE SEQUENCE</scope>
    <source>
        <strain evidence="3">FL130A</strain>
    </source>
</reference>
<protein>
    <submittedName>
        <fullName evidence="3">11822_t:CDS:1</fullName>
    </submittedName>
</protein>
<feature type="region of interest" description="Disordered" evidence="1">
    <location>
        <begin position="57"/>
        <end position="92"/>
    </location>
</feature>
<dbReference type="InterPro" id="IPR001995">
    <property type="entry name" value="Peptidase_A2_cat"/>
</dbReference>
<dbReference type="PROSITE" id="PS00141">
    <property type="entry name" value="ASP_PROTEASE"/>
    <property type="match status" value="1"/>
</dbReference>
<dbReference type="InterPro" id="IPR001969">
    <property type="entry name" value="Aspartic_peptidase_AS"/>
</dbReference>
<feature type="compositionally biased region" description="Basic and acidic residues" evidence="1">
    <location>
        <begin position="58"/>
        <end position="73"/>
    </location>
</feature>
<dbReference type="AlphaFoldDB" id="A0A9N9CSG8"/>
<evidence type="ECO:0000259" key="2">
    <source>
        <dbReference type="PROSITE" id="PS50175"/>
    </source>
</evidence>
<name>A0A9N9CSG8_9GLOM</name>
<evidence type="ECO:0000313" key="4">
    <source>
        <dbReference type="Proteomes" id="UP000789508"/>
    </source>
</evidence>
<accession>A0A9N9CSG8</accession>
<proteinExistence type="predicted"/>
<gene>
    <name evidence="3" type="ORF">ALEPTO_LOCUS8537</name>
</gene>
<dbReference type="GO" id="GO:0004190">
    <property type="term" value="F:aspartic-type endopeptidase activity"/>
    <property type="evidence" value="ECO:0007669"/>
    <property type="project" value="InterPro"/>
</dbReference>
<evidence type="ECO:0000313" key="3">
    <source>
        <dbReference type="EMBL" id="CAG8610431.1"/>
    </source>
</evidence>
<dbReference type="EMBL" id="CAJVPS010005010">
    <property type="protein sequence ID" value="CAG8610431.1"/>
    <property type="molecule type" value="Genomic_DNA"/>
</dbReference>
<feature type="non-terminal residue" evidence="3">
    <location>
        <position position="1"/>
    </location>
</feature>
<evidence type="ECO:0000256" key="1">
    <source>
        <dbReference type="SAM" id="MobiDB-lite"/>
    </source>
</evidence>
<dbReference type="GO" id="GO:0006508">
    <property type="term" value="P:proteolysis"/>
    <property type="evidence" value="ECO:0007669"/>
    <property type="project" value="InterPro"/>
</dbReference>
<keyword evidence="4" id="KW-1185">Reference proteome</keyword>
<feature type="domain" description="Peptidase A2" evidence="2">
    <location>
        <begin position="326"/>
        <end position="372"/>
    </location>
</feature>
<organism evidence="3 4">
    <name type="scientific">Ambispora leptoticha</name>
    <dbReference type="NCBI Taxonomy" id="144679"/>
    <lineage>
        <taxon>Eukaryota</taxon>
        <taxon>Fungi</taxon>
        <taxon>Fungi incertae sedis</taxon>
        <taxon>Mucoromycota</taxon>
        <taxon>Glomeromycotina</taxon>
        <taxon>Glomeromycetes</taxon>
        <taxon>Archaeosporales</taxon>
        <taxon>Ambisporaceae</taxon>
        <taxon>Ambispora</taxon>
    </lineage>
</organism>
<dbReference type="Proteomes" id="UP000789508">
    <property type="component" value="Unassembled WGS sequence"/>
</dbReference>
<sequence>MTTQESERSTLRVPYFKNNKAWNLIDFLHWSIVRISDFGKKEEEHQSLELLETCNNKSAKDSGKEKNEAKFDTDSSDTLSDDSNEKNLDESEMEEVPTILYFLSTKSSIPPETIDPSSGNLSHTSEETGLERKFENLNIKNAHKEPVNEQYPENVSKSPDLKGFVEKLGLDDEYFLKDKDKLKKFYDFVGPNFVWPSTMNIHDHREVFSYVVDPDWEVGEEIATNAIAYRRLLESKNPDASKGTHILLAHGEIVRYGEEISSDEYEKLAEEYPGMFYVPIVSREPIVIRRFSAINDTTRKEWQVHIRLQNPDRSDQVSMTNNENSFRMVIDTGSTSTVIPFFLRQKLRNSRKSWSLNGNSISGYGAGVRIYQ</sequence>
<dbReference type="PROSITE" id="PS50175">
    <property type="entry name" value="ASP_PROT_RETROV"/>
    <property type="match status" value="1"/>
</dbReference>
<dbReference type="OrthoDB" id="2446883at2759"/>
<comment type="caution">
    <text evidence="3">The sequence shown here is derived from an EMBL/GenBank/DDBJ whole genome shotgun (WGS) entry which is preliminary data.</text>
</comment>